<keyword evidence="3" id="KW-0560">Oxidoreductase</keyword>
<dbReference type="InParanoid" id="A0A166NHM7"/>
<dbReference type="InterPro" id="IPR057326">
    <property type="entry name" value="KR_dom"/>
</dbReference>
<evidence type="ECO:0000313" key="7">
    <source>
        <dbReference type="Proteomes" id="UP000077266"/>
    </source>
</evidence>
<dbReference type="Pfam" id="PF00106">
    <property type="entry name" value="adh_short"/>
    <property type="match status" value="1"/>
</dbReference>
<comment type="similarity">
    <text evidence="1 4">Belongs to the short-chain dehydrogenases/reductases (SDR) family.</text>
</comment>
<protein>
    <submittedName>
        <fullName evidence="6">NAD(P)-binding protein</fullName>
    </submittedName>
</protein>
<dbReference type="PRINTS" id="PR00081">
    <property type="entry name" value="GDHRDH"/>
</dbReference>
<dbReference type="InterPro" id="IPR036291">
    <property type="entry name" value="NAD(P)-bd_dom_sf"/>
</dbReference>
<dbReference type="GO" id="GO:0016616">
    <property type="term" value="F:oxidoreductase activity, acting on the CH-OH group of donors, NAD or NADP as acceptor"/>
    <property type="evidence" value="ECO:0007669"/>
    <property type="project" value="UniProtKB-ARBA"/>
</dbReference>
<dbReference type="GO" id="GO:0050664">
    <property type="term" value="F:oxidoreductase activity, acting on NAD(P)H, oxygen as acceptor"/>
    <property type="evidence" value="ECO:0007669"/>
    <property type="project" value="TreeGrafter"/>
</dbReference>
<gene>
    <name evidence="6" type="ORF">EXIGLDRAFT_632496</name>
</gene>
<evidence type="ECO:0000313" key="6">
    <source>
        <dbReference type="EMBL" id="KZV79173.1"/>
    </source>
</evidence>
<dbReference type="InterPro" id="IPR002347">
    <property type="entry name" value="SDR_fam"/>
</dbReference>
<dbReference type="PANTHER" id="PTHR43008">
    <property type="entry name" value="BENZIL REDUCTASE"/>
    <property type="match status" value="1"/>
</dbReference>
<name>A0A166NHM7_EXIGL</name>
<evidence type="ECO:0000256" key="3">
    <source>
        <dbReference type="ARBA" id="ARBA00023002"/>
    </source>
</evidence>
<dbReference type="STRING" id="1314781.A0A166NHM7"/>
<keyword evidence="2" id="KW-0521">NADP</keyword>
<dbReference type="SMART" id="SM00822">
    <property type="entry name" value="PKS_KR"/>
    <property type="match status" value="1"/>
</dbReference>
<accession>A0A166NHM7</accession>
<dbReference type="PANTHER" id="PTHR43008:SF8">
    <property type="entry name" value="BENZIL REDUCTASE ((S)-BENZOIN FORMING) IRC24"/>
    <property type="match status" value="1"/>
</dbReference>
<dbReference type="InterPro" id="IPR020904">
    <property type="entry name" value="Sc_DH/Rdtase_CS"/>
</dbReference>
<reference evidence="6 7" key="1">
    <citation type="journal article" date="2016" name="Mol. Biol. Evol.">
        <title>Comparative Genomics of Early-Diverging Mushroom-Forming Fungi Provides Insights into the Origins of Lignocellulose Decay Capabilities.</title>
        <authorList>
            <person name="Nagy L.G."/>
            <person name="Riley R."/>
            <person name="Tritt A."/>
            <person name="Adam C."/>
            <person name="Daum C."/>
            <person name="Floudas D."/>
            <person name="Sun H."/>
            <person name="Yadav J.S."/>
            <person name="Pangilinan J."/>
            <person name="Larsson K.H."/>
            <person name="Matsuura K."/>
            <person name="Barry K."/>
            <person name="Labutti K."/>
            <person name="Kuo R."/>
            <person name="Ohm R.A."/>
            <person name="Bhattacharya S.S."/>
            <person name="Shirouzu T."/>
            <person name="Yoshinaga Y."/>
            <person name="Martin F.M."/>
            <person name="Grigoriev I.V."/>
            <person name="Hibbett D.S."/>
        </authorList>
    </citation>
    <scope>NUCLEOTIDE SEQUENCE [LARGE SCALE GENOMIC DNA]</scope>
    <source>
        <strain evidence="6 7">HHB12029</strain>
    </source>
</reference>
<dbReference type="EMBL" id="KV426665">
    <property type="protein sequence ID" value="KZV79173.1"/>
    <property type="molecule type" value="Genomic_DNA"/>
</dbReference>
<evidence type="ECO:0000256" key="4">
    <source>
        <dbReference type="RuleBase" id="RU000363"/>
    </source>
</evidence>
<dbReference type="PROSITE" id="PS00061">
    <property type="entry name" value="ADH_SHORT"/>
    <property type="match status" value="1"/>
</dbReference>
<keyword evidence="7" id="KW-1185">Reference proteome</keyword>
<dbReference type="PRINTS" id="PR00080">
    <property type="entry name" value="SDRFAMILY"/>
</dbReference>
<evidence type="ECO:0000256" key="1">
    <source>
        <dbReference type="ARBA" id="ARBA00006484"/>
    </source>
</evidence>
<dbReference type="OrthoDB" id="153074at2759"/>
<evidence type="ECO:0000259" key="5">
    <source>
        <dbReference type="SMART" id="SM00822"/>
    </source>
</evidence>
<dbReference type="Gene3D" id="3.40.50.720">
    <property type="entry name" value="NAD(P)-binding Rossmann-like Domain"/>
    <property type="match status" value="1"/>
</dbReference>
<dbReference type="CDD" id="cd05233">
    <property type="entry name" value="SDR_c"/>
    <property type="match status" value="1"/>
</dbReference>
<dbReference type="Proteomes" id="UP000077266">
    <property type="component" value="Unassembled WGS sequence"/>
</dbReference>
<evidence type="ECO:0000256" key="2">
    <source>
        <dbReference type="ARBA" id="ARBA00022857"/>
    </source>
</evidence>
<organism evidence="6 7">
    <name type="scientific">Exidia glandulosa HHB12029</name>
    <dbReference type="NCBI Taxonomy" id="1314781"/>
    <lineage>
        <taxon>Eukaryota</taxon>
        <taxon>Fungi</taxon>
        <taxon>Dikarya</taxon>
        <taxon>Basidiomycota</taxon>
        <taxon>Agaricomycotina</taxon>
        <taxon>Agaricomycetes</taxon>
        <taxon>Auriculariales</taxon>
        <taxon>Exidiaceae</taxon>
        <taxon>Exidia</taxon>
    </lineage>
</organism>
<dbReference type="AlphaFoldDB" id="A0A166NHM7"/>
<feature type="domain" description="Ketoreductase" evidence="5">
    <location>
        <begin position="3"/>
        <end position="183"/>
    </location>
</feature>
<proteinExistence type="inferred from homology"/>
<sequence length="244" mass="25358">MSPTVLITGASKGIGLAAAESILADGAKVIALQRTVTPALEALSAKYPGALTIVKGDHRTFSSSAKDVSSAIALADTLDGVVLNAALNLPYGAIATIPLDGYRGIFEVNLFSVVQFLQLALPKLRNAKGKVILVSSAAGEYGMKGIGAYAASKAALTQLNRTLAVEESDITSIAFNPGSVRTEFAASVEREGKGHVDPALVDPFISSLIEPDIPGRGIRNLVLRAGVDYTGKYLSYDDPLVTSL</sequence>
<dbReference type="SUPFAM" id="SSF51735">
    <property type="entry name" value="NAD(P)-binding Rossmann-fold domains"/>
    <property type="match status" value="1"/>
</dbReference>